<dbReference type="InterPro" id="IPR005101">
    <property type="entry name" value="Cryptochr/Photolyase_FAD-bd"/>
</dbReference>
<feature type="site" description="Electron transfer via tryptophanyl radical" evidence="12">
    <location>
        <position position="424"/>
    </location>
</feature>
<gene>
    <name evidence="15" type="ORF">FSP39_010528</name>
</gene>
<dbReference type="GO" id="GO:0048471">
    <property type="term" value="C:perinuclear region of cytoplasm"/>
    <property type="evidence" value="ECO:0007669"/>
    <property type="project" value="UniProtKB-SubCell"/>
</dbReference>
<dbReference type="Pfam" id="PF03441">
    <property type="entry name" value="FAD_binding_7"/>
    <property type="match status" value="1"/>
</dbReference>
<evidence type="ECO:0000256" key="7">
    <source>
        <dbReference type="ARBA" id="ARBA00022741"/>
    </source>
</evidence>
<keyword evidence="6 11" id="KW-0285">Flavoprotein</keyword>
<dbReference type="GO" id="GO:0045892">
    <property type="term" value="P:negative regulation of DNA-templated transcription"/>
    <property type="evidence" value="ECO:0007669"/>
    <property type="project" value="TreeGrafter"/>
</dbReference>
<keyword evidence="5" id="KW-0963">Cytoplasm</keyword>
<dbReference type="SUPFAM" id="SSF52425">
    <property type="entry name" value="Cryptochrome/photolyase, N-terminal domain"/>
    <property type="match status" value="1"/>
</dbReference>
<dbReference type="InterPro" id="IPR014729">
    <property type="entry name" value="Rossmann-like_a/b/a_fold"/>
</dbReference>
<accession>A0AA89BWT0</accession>
<feature type="domain" description="Photolyase/cryptochrome alpha/beta" evidence="14">
    <location>
        <begin position="40"/>
        <end position="169"/>
    </location>
</feature>
<sequence>MPQDSTTVDSDGSHEDHDSTAVDSDSSQDDQDQEDQIKNHITVHWFRHGLRLHDNPSLLAGMKKSSVLYPVFIFDGTVAGTKTAGYNRMRFLIECLKDMDDKLKEVGGRLYCFTGQPVDIFEKIVEEWGVTQVTFESDPEPIWKDRDNSVKNLLQSKGVQVVIEVNGGSPPLTFALFNLVTTTIGDPPRPVDDPDFSKVRIPLVDNHAEKFGVPTLEKLGIEPEFPEQNSRINKWKGGETKALELMEVRMKSEEKAFIAGYVMPNQYQPDLTGPPLSMSAHLRFGCLSVRKFYWRIYDKFRKIYPDASVPISLTAQLVWREYFYTMSVDNINYDRVMENPICLKIPWYNNPEAVNKWTMGQTGYPWIDAIMNQLRQEGWIHHVCRHAVSCFLTRGDLWISWTEGLKVFLKYLLDADWSVCAGNWMWVSSSAFEKVLQCPHCFCPVRYGKRMDPDGEFVRRYIPVLRNMPLRYLFEPWKAPKPVQEKANCIIGKDYPLPMVDHKKASAEYTPHCAPSNENEVRQFVWLPDHSPKGGKCTATFLCDAMEGL</sequence>
<dbReference type="GO" id="GO:0003677">
    <property type="term" value="F:DNA binding"/>
    <property type="evidence" value="ECO:0007669"/>
    <property type="project" value="TreeGrafter"/>
</dbReference>
<evidence type="ECO:0000256" key="2">
    <source>
        <dbReference type="ARBA" id="ARBA00004556"/>
    </source>
</evidence>
<dbReference type="EMBL" id="VSWD01000010">
    <property type="protein sequence ID" value="KAK3090268.1"/>
    <property type="molecule type" value="Genomic_DNA"/>
</dbReference>
<evidence type="ECO:0000259" key="14">
    <source>
        <dbReference type="PROSITE" id="PS51645"/>
    </source>
</evidence>
<dbReference type="GO" id="GO:0032922">
    <property type="term" value="P:circadian regulation of gene expression"/>
    <property type="evidence" value="ECO:0007669"/>
    <property type="project" value="TreeGrafter"/>
</dbReference>
<keyword evidence="16" id="KW-1185">Reference proteome</keyword>
<evidence type="ECO:0000256" key="9">
    <source>
        <dbReference type="ARBA" id="ARBA00023170"/>
    </source>
</evidence>
<feature type="compositionally biased region" description="Polar residues" evidence="13">
    <location>
        <begin position="1"/>
        <end position="10"/>
    </location>
</feature>
<dbReference type="PANTHER" id="PTHR11455">
    <property type="entry name" value="CRYPTOCHROME"/>
    <property type="match status" value="1"/>
</dbReference>
<dbReference type="InterPro" id="IPR036134">
    <property type="entry name" value="Crypto/Photolyase_FAD-like_sf"/>
</dbReference>
<dbReference type="GO" id="GO:0043153">
    <property type="term" value="P:entrainment of circadian clock by photoperiod"/>
    <property type="evidence" value="ECO:0007669"/>
    <property type="project" value="TreeGrafter"/>
</dbReference>
<keyword evidence="8 11" id="KW-0274">FAD</keyword>
<name>A0AA89BWT0_PINIB</name>
<dbReference type="PROSITE" id="PS51645">
    <property type="entry name" value="PHR_CRY_ALPHA_BETA"/>
    <property type="match status" value="1"/>
</dbReference>
<keyword evidence="9" id="KW-0675">Receptor</keyword>
<keyword evidence="7" id="KW-0547">Nucleotide-binding</keyword>
<dbReference type="SUPFAM" id="SSF48173">
    <property type="entry name" value="Cryptochrome/photolyase FAD-binding domain"/>
    <property type="match status" value="1"/>
</dbReference>
<evidence type="ECO:0000256" key="8">
    <source>
        <dbReference type="ARBA" id="ARBA00022827"/>
    </source>
</evidence>
<keyword evidence="10" id="KW-0539">Nucleus</keyword>
<evidence type="ECO:0000256" key="12">
    <source>
        <dbReference type="PIRSR" id="PIRSR602081-2"/>
    </source>
</evidence>
<evidence type="ECO:0000256" key="4">
    <source>
        <dbReference type="ARBA" id="ARBA00021159"/>
    </source>
</evidence>
<dbReference type="InterPro" id="IPR006050">
    <property type="entry name" value="DNA_photolyase_N"/>
</dbReference>
<comment type="similarity">
    <text evidence="3">Belongs to the DNA photolyase class-1 family.</text>
</comment>
<dbReference type="InterPro" id="IPR036155">
    <property type="entry name" value="Crypto/Photolyase_N_sf"/>
</dbReference>
<dbReference type="Gene3D" id="1.10.579.10">
    <property type="entry name" value="DNA Cyclobutane Dipyrimidine Photolyase, subunit A, domain 3"/>
    <property type="match status" value="1"/>
</dbReference>
<evidence type="ECO:0000256" key="1">
    <source>
        <dbReference type="ARBA" id="ARBA00004123"/>
    </source>
</evidence>
<dbReference type="GO" id="GO:0005634">
    <property type="term" value="C:nucleus"/>
    <property type="evidence" value="ECO:0007669"/>
    <property type="project" value="UniProtKB-SubCell"/>
</dbReference>
<feature type="binding site" evidence="11">
    <location>
        <position position="261"/>
    </location>
    <ligand>
        <name>FAD</name>
        <dbReference type="ChEBI" id="CHEBI:57692"/>
    </ligand>
</feature>
<feature type="region of interest" description="Disordered" evidence="13">
    <location>
        <begin position="1"/>
        <end position="34"/>
    </location>
</feature>
<dbReference type="InterPro" id="IPR002081">
    <property type="entry name" value="Cryptochrome/DNA_photolyase_1"/>
</dbReference>
<protein>
    <recommendedName>
        <fullName evidence="4">Cryptochrome-1</fullName>
    </recommendedName>
</protein>
<evidence type="ECO:0000256" key="10">
    <source>
        <dbReference type="ARBA" id="ARBA00023242"/>
    </source>
</evidence>
<feature type="site" description="Electron transfer via tryptophanyl radical" evidence="12">
    <location>
        <position position="401"/>
    </location>
</feature>
<evidence type="ECO:0000256" key="6">
    <source>
        <dbReference type="ARBA" id="ARBA00022630"/>
    </source>
</evidence>
<dbReference type="Pfam" id="PF00875">
    <property type="entry name" value="DNA_photolyase"/>
    <property type="match status" value="1"/>
</dbReference>
<comment type="subcellular location">
    <subcellularLocation>
        <location evidence="2">Cytoplasm</location>
        <location evidence="2">Perinuclear region</location>
    </subcellularLocation>
    <subcellularLocation>
        <location evidence="1">Nucleus</location>
    </subcellularLocation>
</comment>
<feature type="site" description="Electron transfer via tryptophanyl radical" evidence="12">
    <location>
        <position position="347"/>
    </location>
</feature>
<dbReference type="PANTHER" id="PTHR11455:SF17">
    <property type="entry name" value="CRYPTOCHROME-1"/>
    <property type="match status" value="1"/>
</dbReference>
<evidence type="ECO:0000313" key="16">
    <source>
        <dbReference type="Proteomes" id="UP001186944"/>
    </source>
</evidence>
<feature type="compositionally biased region" description="Basic and acidic residues" evidence="13">
    <location>
        <begin position="11"/>
        <end position="20"/>
    </location>
</feature>
<dbReference type="Gene3D" id="1.25.40.80">
    <property type="match status" value="1"/>
</dbReference>
<reference evidence="15" key="1">
    <citation type="submission" date="2019-08" db="EMBL/GenBank/DDBJ databases">
        <title>The improved chromosome-level genome for the pearl oyster Pinctada fucata martensii using PacBio sequencing and Hi-C.</title>
        <authorList>
            <person name="Zheng Z."/>
        </authorList>
    </citation>
    <scope>NUCLEOTIDE SEQUENCE</scope>
    <source>
        <strain evidence="15">ZZ-2019</strain>
        <tissue evidence="15">Adductor muscle</tissue>
    </source>
</reference>
<evidence type="ECO:0000256" key="11">
    <source>
        <dbReference type="PIRSR" id="PIRSR602081-1"/>
    </source>
</evidence>
<dbReference type="Proteomes" id="UP001186944">
    <property type="component" value="Unassembled WGS sequence"/>
</dbReference>
<dbReference type="AlphaFoldDB" id="A0AA89BWT0"/>
<evidence type="ECO:0000256" key="3">
    <source>
        <dbReference type="ARBA" id="ARBA00005862"/>
    </source>
</evidence>
<evidence type="ECO:0000313" key="15">
    <source>
        <dbReference type="EMBL" id="KAK3090268.1"/>
    </source>
</evidence>
<dbReference type="Gene3D" id="3.40.50.620">
    <property type="entry name" value="HUPs"/>
    <property type="match status" value="1"/>
</dbReference>
<feature type="binding site" evidence="11">
    <location>
        <begin position="414"/>
        <end position="416"/>
    </location>
    <ligand>
        <name>FAD</name>
        <dbReference type="ChEBI" id="CHEBI:57692"/>
    </ligand>
</feature>
<organism evidence="15 16">
    <name type="scientific">Pinctada imbricata</name>
    <name type="common">Atlantic pearl-oyster</name>
    <name type="synonym">Pinctada martensii</name>
    <dbReference type="NCBI Taxonomy" id="66713"/>
    <lineage>
        <taxon>Eukaryota</taxon>
        <taxon>Metazoa</taxon>
        <taxon>Spiralia</taxon>
        <taxon>Lophotrochozoa</taxon>
        <taxon>Mollusca</taxon>
        <taxon>Bivalvia</taxon>
        <taxon>Autobranchia</taxon>
        <taxon>Pteriomorphia</taxon>
        <taxon>Pterioida</taxon>
        <taxon>Pterioidea</taxon>
        <taxon>Pteriidae</taxon>
        <taxon>Pinctada</taxon>
    </lineage>
</organism>
<comment type="cofactor">
    <cofactor evidence="11">
        <name>FAD</name>
        <dbReference type="ChEBI" id="CHEBI:57692"/>
    </cofactor>
    <text evidence="11">Binds 1 FAD per subunit.</text>
</comment>
<proteinExistence type="inferred from homology"/>
<comment type="caution">
    <text evidence="15">The sequence shown here is derived from an EMBL/GenBank/DDBJ whole genome shotgun (WGS) entry which is preliminary data.</text>
</comment>
<evidence type="ECO:0000256" key="13">
    <source>
        <dbReference type="SAM" id="MobiDB-lite"/>
    </source>
</evidence>
<feature type="binding site" evidence="11">
    <location>
        <begin position="316"/>
        <end position="323"/>
    </location>
    <ligand>
        <name>FAD</name>
        <dbReference type="ChEBI" id="CHEBI:57692"/>
    </ligand>
</feature>
<evidence type="ECO:0000256" key="5">
    <source>
        <dbReference type="ARBA" id="ARBA00022490"/>
    </source>
</evidence>
<dbReference type="GO" id="GO:0071949">
    <property type="term" value="F:FAD binding"/>
    <property type="evidence" value="ECO:0007669"/>
    <property type="project" value="TreeGrafter"/>
</dbReference>